<proteinExistence type="predicted"/>
<feature type="region of interest" description="Disordered" evidence="1">
    <location>
        <begin position="43"/>
        <end position="69"/>
    </location>
</feature>
<comment type="caution">
    <text evidence="2">The sequence shown here is derived from an EMBL/GenBank/DDBJ whole genome shotgun (WGS) entry which is preliminary data.</text>
</comment>
<dbReference type="PANTHER" id="PTHR33509:SF5">
    <property type="entry name" value="PROTEIN SENESCENCE-ASSOCIATED GENE 21, MITOCHONDRIAL"/>
    <property type="match status" value="1"/>
</dbReference>
<dbReference type="Proteomes" id="UP000623129">
    <property type="component" value="Unassembled WGS sequence"/>
</dbReference>
<dbReference type="InterPro" id="IPR004926">
    <property type="entry name" value="LEA_3a"/>
</dbReference>
<reference evidence="2" key="1">
    <citation type="submission" date="2020-01" db="EMBL/GenBank/DDBJ databases">
        <title>Genome sequence of Kobresia littledalei, the first chromosome-level genome in the family Cyperaceae.</title>
        <authorList>
            <person name="Qu G."/>
        </authorList>
    </citation>
    <scope>NUCLEOTIDE SEQUENCE</scope>
    <source>
        <strain evidence="2">C.B.Clarke</strain>
        <tissue evidence="2">Leaf</tissue>
    </source>
</reference>
<protein>
    <submittedName>
        <fullName evidence="2">Late embryogenesis abundant protein Lea5-like protein</fullName>
    </submittedName>
</protein>
<gene>
    <name evidence="2" type="ORF">FCM35_KLT09483</name>
</gene>
<dbReference type="AlphaFoldDB" id="A0A833RY52"/>
<evidence type="ECO:0000313" key="3">
    <source>
        <dbReference type="Proteomes" id="UP000623129"/>
    </source>
</evidence>
<dbReference type="PANTHER" id="PTHR33509">
    <property type="entry name" value="LATE EMBRYOGENIS ABUNDANT PROTEIN 2-RELATED"/>
    <property type="match status" value="1"/>
</dbReference>
<dbReference type="Pfam" id="PF03242">
    <property type="entry name" value="LEA_3a"/>
    <property type="match status" value="1"/>
</dbReference>
<dbReference type="EMBL" id="SWLB01000002">
    <property type="protein sequence ID" value="KAF3340639.1"/>
    <property type="molecule type" value="Genomic_DNA"/>
</dbReference>
<evidence type="ECO:0000313" key="2">
    <source>
        <dbReference type="EMBL" id="KAF3340639.1"/>
    </source>
</evidence>
<sequence>MARALSNCTSISSLFFDGISAHIQRRVYATAAATTEAVRESRKVEEKIAGSPGGKRVTGSDTKKESSGSWIPDPITGYYRPVNYVTNVDAVELRKTHHC</sequence>
<accession>A0A833RY52</accession>
<evidence type="ECO:0000256" key="1">
    <source>
        <dbReference type="SAM" id="MobiDB-lite"/>
    </source>
</evidence>
<name>A0A833RY52_9POAL</name>
<organism evidence="2 3">
    <name type="scientific">Carex littledalei</name>
    <dbReference type="NCBI Taxonomy" id="544730"/>
    <lineage>
        <taxon>Eukaryota</taxon>
        <taxon>Viridiplantae</taxon>
        <taxon>Streptophyta</taxon>
        <taxon>Embryophyta</taxon>
        <taxon>Tracheophyta</taxon>
        <taxon>Spermatophyta</taxon>
        <taxon>Magnoliopsida</taxon>
        <taxon>Liliopsida</taxon>
        <taxon>Poales</taxon>
        <taxon>Cyperaceae</taxon>
        <taxon>Cyperoideae</taxon>
        <taxon>Cariceae</taxon>
        <taxon>Carex</taxon>
        <taxon>Carex subgen. Euthyceras</taxon>
    </lineage>
</organism>
<dbReference type="GO" id="GO:0005739">
    <property type="term" value="C:mitochondrion"/>
    <property type="evidence" value="ECO:0007669"/>
    <property type="project" value="TreeGrafter"/>
</dbReference>
<dbReference type="GO" id="GO:0006950">
    <property type="term" value="P:response to stress"/>
    <property type="evidence" value="ECO:0007669"/>
    <property type="project" value="TreeGrafter"/>
</dbReference>
<dbReference type="OrthoDB" id="1936089at2759"/>
<keyword evidence="3" id="KW-1185">Reference proteome</keyword>